<evidence type="ECO:0000313" key="1">
    <source>
        <dbReference type="EMBL" id="EOY10031.1"/>
    </source>
</evidence>
<dbReference type="AlphaFoldDB" id="A0A061EZ06"/>
<gene>
    <name evidence="1" type="ORF">TCM_025404</name>
</gene>
<dbReference type="InParanoid" id="A0A061EZ06"/>
<dbReference type="EMBL" id="CM001883">
    <property type="protein sequence ID" value="EOY10031.1"/>
    <property type="molecule type" value="Genomic_DNA"/>
</dbReference>
<protein>
    <submittedName>
        <fullName evidence="1">Uncharacterized protein</fullName>
    </submittedName>
</protein>
<sequence>MSAHRGTAAVVTSSRGVPGCDIRRGEMDRQKLQDFNSLASCKRSQEIGRIQAKKMRESKLSLGLRLDY</sequence>
<dbReference type="Gramene" id="EOY10031">
    <property type="protein sequence ID" value="EOY10031"/>
    <property type="gene ID" value="TCM_025404"/>
</dbReference>
<dbReference type="HOGENOM" id="CLU_2799135_0_0_1"/>
<keyword evidence="2" id="KW-1185">Reference proteome</keyword>
<evidence type="ECO:0000313" key="2">
    <source>
        <dbReference type="Proteomes" id="UP000026915"/>
    </source>
</evidence>
<name>A0A061EZ06_THECC</name>
<dbReference type="Proteomes" id="UP000026915">
    <property type="component" value="Chromosome 5"/>
</dbReference>
<accession>A0A061EZ06</accession>
<reference evidence="1 2" key="1">
    <citation type="journal article" date="2013" name="Genome Biol.">
        <title>The genome sequence of the most widely cultivated cacao type and its use to identify candidate genes regulating pod color.</title>
        <authorList>
            <person name="Motamayor J.C."/>
            <person name="Mockaitis K."/>
            <person name="Schmutz J."/>
            <person name="Haiminen N."/>
            <person name="Iii D.L."/>
            <person name="Cornejo O."/>
            <person name="Findley S.D."/>
            <person name="Zheng P."/>
            <person name="Utro F."/>
            <person name="Royaert S."/>
            <person name="Saski C."/>
            <person name="Jenkins J."/>
            <person name="Podicheti R."/>
            <person name="Zhao M."/>
            <person name="Scheffler B.E."/>
            <person name="Stack J.C."/>
            <person name="Feltus F.A."/>
            <person name="Mustiga G.M."/>
            <person name="Amores F."/>
            <person name="Phillips W."/>
            <person name="Marelli J.P."/>
            <person name="May G.D."/>
            <person name="Shapiro H."/>
            <person name="Ma J."/>
            <person name="Bustamante C.D."/>
            <person name="Schnell R.J."/>
            <person name="Main D."/>
            <person name="Gilbert D."/>
            <person name="Parida L."/>
            <person name="Kuhn D.N."/>
        </authorList>
    </citation>
    <scope>NUCLEOTIDE SEQUENCE [LARGE SCALE GENOMIC DNA]</scope>
    <source>
        <strain evidence="2">cv. Matina 1-6</strain>
    </source>
</reference>
<proteinExistence type="predicted"/>
<organism evidence="1 2">
    <name type="scientific">Theobroma cacao</name>
    <name type="common">Cacao</name>
    <name type="synonym">Cocoa</name>
    <dbReference type="NCBI Taxonomy" id="3641"/>
    <lineage>
        <taxon>Eukaryota</taxon>
        <taxon>Viridiplantae</taxon>
        <taxon>Streptophyta</taxon>
        <taxon>Embryophyta</taxon>
        <taxon>Tracheophyta</taxon>
        <taxon>Spermatophyta</taxon>
        <taxon>Magnoliopsida</taxon>
        <taxon>eudicotyledons</taxon>
        <taxon>Gunneridae</taxon>
        <taxon>Pentapetalae</taxon>
        <taxon>rosids</taxon>
        <taxon>malvids</taxon>
        <taxon>Malvales</taxon>
        <taxon>Malvaceae</taxon>
        <taxon>Byttnerioideae</taxon>
        <taxon>Theobroma</taxon>
    </lineage>
</organism>